<dbReference type="EMBL" id="JANBUN010002313">
    <property type="protein sequence ID" value="KAJ2794988.1"/>
    <property type="molecule type" value="Genomic_DNA"/>
</dbReference>
<evidence type="ECO:0000313" key="1">
    <source>
        <dbReference type="EMBL" id="KAJ2794988.1"/>
    </source>
</evidence>
<gene>
    <name evidence="1" type="ORF">H4R21_005288</name>
</gene>
<sequence length="637" mass="64784">MAVPAGLRAGHPLAMANLPSDDGPDVDYSELDEAILRGRSTTLPNIFAAPNPLYRFSSVAPGDATPAAPIPASPASTSTLSMLSRHGSISVANSNRTVSPLGLSLTAIPIHQTASLDNHLASPREASGTAGRLDMLAGAGFLGKPGTAALSCSFSSTDSLAGNAAAPIRRLSEYAIDHPGSPLSLASLPVGPAAPAASDSGLRGGGALVGDSINTSGASHAASAAAHATRVGAVLQAANAVAPVTRCASFGPHLPTMREEDSGGDGASPSGAPGPADADAVLHFPPRVHSLKDMRRTSIDTGPDELAADALRQSASFGQLAGMAGLYRRHSLASTSLPAGAPPGMAGFAPLPREAMAGPMPRGMYHPAGDYPMYLPPPPPPPHAGMVYRPAPTLQPGIFHFGVYPDTMPRQNSTPPMPAAFPQPHLAAGMPYAGGPYSGLAPYMPMPPHELLLQQPPAPALAPALAQPLPATQPGGQQQPHIHARRASHPGIPMPGPSAGTCGAAAAVPLLASGPHSASHTLLPNPATTLTPNMPFADMGKGLAYQSLPRGTRVFVVQFKGQRCDLFFAPRKGMGRRVIPTLASAPASQPAAAAAHKACARGKYGRGTHVLVEADRGVDLGVIKEQLATAEAVRSFS</sequence>
<feature type="non-terminal residue" evidence="1">
    <location>
        <position position="637"/>
    </location>
</feature>
<accession>A0ACC1KUL4</accession>
<keyword evidence="2" id="KW-1185">Reference proteome</keyword>
<organism evidence="1 2">
    <name type="scientific">Coemansia helicoidea</name>
    <dbReference type="NCBI Taxonomy" id="1286919"/>
    <lineage>
        <taxon>Eukaryota</taxon>
        <taxon>Fungi</taxon>
        <taxon>Fungi incertae sedis</taxon>
        <taxon>Zoopagomycota</taxon>
        <taxon>Kickxellomycotina</taxon>
        <taxon>Kickxellomycetes</taxon>
        <taxon>Kickxellales</taxon>
        <taxon>Kickxellaceae</taxon>
        <taxon>Coemansia</taxon>
    </lineage>
</organism>
<reference evidence="1" key="1">
    <citation type="submission" date="2022-07" db="EMBL/GenBank/DDBJ databases">
        <title>Phylogenomic reconstructions and comparative analyses of Kickxellomycotina fungi.</title>
        <authorList>
            <person name="Reynolds N.K."/>
            <person name="Stajich J.E."/>
            <person name="Barry K."/>
            <person name="Grigoriev I.V."/>
            <person name="Crous P."/>
            <person name="Smith M.E."/>
        </authorList>
    </citation>
    <scope>NUCLEOTIDE SEQUENCE</scope>
    <source>
        <strain evidence="1">BCRC 34780</strain>
    </source>
</reference>
<comment type="caution">
    <text evidence="1">The sequence shown here is derived from an EMBL/GenBank/DDBJ whole genome shotgun (WGS) entry which is preliminary data.</text>
</comment>
<dbReference type="Proteomes" id="UP001140087">
    <property type="component" value="Unassembled WGS sequence"/>
</dbReference>
<proteinExistence type="predicted"/>
<evidence type="ECO:0000313" key="2">
    <source>
        <dbReference type="Proteomes" id="UP001140087"/>
    </source>
</evidence>
<name>A0ACC1KUL4_9FUNG</name>
<protein>
    <submittedName>
        <fullName evidence="1">Uncharacterized protein</fullName>
    </submittedName>
</protein>